<organism evidence="2 3">
    <name type="scientific">Candidatus Nomurabacteria bacterium RIFCSPLOWO2_12_FULL_44_11</name>
    <dbReference type="NCBI Taxonomy" id="1801796"/>
    <lineage>
        <taxon>Bacteria</taxon>
        <taxon>Candidatus Nomuraibacteriota</taxon>
    </lineage>
</organism>
<reference evidence="2 3" key="1">
    <citation type="journal article" date="2016" name="Nat. Commun.">
        <title>Thousands of microbial genomes shed light on interconnected biogeochemical processes in an aquifer system.</title>
        <authorList>
            <person name="Anantharaman K."/>
            <person name="Brown C.T."/>
            <person name="Hug L.A."/>
            <person name="Sharon I."/>
            <person name="Castelle C.J."/>
            <person name="Probst A.J."/>
            <person name="Thomas B.C."/>
            <person name="Singh A."/>
            <person name="Wilkins M.J."/>
            <person name="Karaoz U."/>
            <person name="Brodie E.L."/>
            <person name="Williams K.H."/>
            <person name="Hubbard S.S."/>
            <person name="Banfield J.F."/>
        </authorList>
    </citation>
    <scope>NUCLEOTIDE SEQUENCE [LARGE SCALE GENOMIC DNA]</scope>
</reference>
<feature type="transmembrane region" description="Helical" evidence="1">
    <location>
        <begin position="51"/>
        <end position="72"/>
    </location>
</feature>
<comment type="caution">
    <text evidence="2">The sequence shown here is derived from an EMBL/GenBank/DDBJ whole genome shotgun (WGS) entry which is preliminary data.</text>
</comment>
<dbReference type="AlphaFoldDB" id="A0A1F6Y3I9"/>
<accession>A0A1F6Y3I9</accession>
<keyword evidence="1" id="KW-0812">Transmembrane</keyword>
<dbReference type="EMBL" id="MFVU01000033">
    <property type="protein sequence ID" value="OGJ00902.1"/>
    <property type="molecule type" value="Genomic_DNA"/>
</dbReference>
<proteinExistence type="predicted"/>
<gene>
    <name evidence="2" type="ORF">A3G53_02720</name>
</gene>
<keyword evidence="1" id="KW-1133">Transmembrane helix</keyword>
<evidence type="ECO:0000313" key="3">
    <source>
        <dbReference type="Proteomes" id="UP000178645"/>
    </source>
</evidence>
<sequence>MKTKMIETYADDMAQALGDGGAVTIKKVIEDEEAREAEKKNLSPESKRNKFFMLAGILLLGLAVGILGFIFLNKKAGMTAVAPQFTPMIFIDQTKFLEISEQNKDKIIKSVRDEANATEVKEGGIEVIYLTLSKKIVGLREFIVLLKGNLVLGGQELVDDNFLLGIANNGSKNVFLLIKMRSWPDIFDSLRVWENKMFYDLQGLFGVELSANTNYLLNKNFEDGIIENKNARILYDATGEVVLMYVFVDDTHVVVANDRNTVREIITRLTGNRLKQ</sequence>
<dbReference type="Proteomes" id="UP000178645">
    <property type="component" value="Unassembled WGS sequence"/>
</dbReference>
<keyword evidence="1" id="KW-0472">Membrane</keyword>
<protein>
    <submittedName>
        <fullName evidence="2">Uncharacterized protein</fullName>
    </submittedName>
</protein>
<evidence type="ECO:0000256" key="1">
    <source>
        <dbReference type="SAM" id="Phobius"/>
    </source>
</evidence>
<evidence type="ECO:0000313" key="2">
    <source>
        <dbReference type="EMBL" id="OGJ00902.1"/>
    </source>
</evidence>
<name>A0A1F6Y3I9_9BACT</name>